<accession>A0A4P8F295</accession>
<keyword evidence="5" id="KW-0150">Chloroplast</keyword>
<dbReference type="PANTHER" id="PTHR33078:SF92">
    <property type="entry name" value="PROTEIN YCF2"/>
    <property type="match status" value="1"/>
</dbReference>
<evidence type="ECO:0000256" key="3">
    <source>
        <dbReference type="ARBA" id="ARBA00009361"/>
    </source>
</evidence>
<dbReference type="InterPro" id="IPR008543">
    <property type="entry name" value="Uncharacterised_Ycf2"/>
</dbReference>
<evidence type="ECO:0000256" key="2">
    <source>
        <dbReference type="ARBA" id="ARBA00004470"/>
    </source>
</evidence>
<dbReference type="InterPro" id="IPR003959">
    <property type="entry name" value="ATPase_AAA_core"/>
</dbReference>
<dbReference type="CDD" id="cd19505">
    <property type="entry name" value="RecA-like_Ycf2"/>
    <property type="match status" value="1"/>
</dbReference>
<organism evidence="11">
    <name type="scientific">Medicago tetraprostrata</name>
    <dbReference type="NCBI Taxonomy" id="2576623"/>
    <lineage>
        <taxon>Eukaryota</taxon>
        <taxon>Viridiplantae</taxon>
        <taxon>Streptophyta</taxon>
        <taxon>Embryophyta</taxon>
        <taxon>Tracheophyta</taxon>
        <taxon>Spermatophyta</taxon>
        <taxon>Magnoliopsida</taxon>
        <taxon>eudicotyledons</taxon>
        <taxon>Gunneridae</taxon>
        <taxon>Pentapetalae</taxon>
        <taxon>rosids</taxon>
        <taxon>fabids</taxon>
        <taxon>Fabales</taxon>
        <taxon>Fabaceae</taxon>
        <taxon>Papilionoideae</taxon>
        <taxon>50 kb inversion clade</taxon>
        <taxon>NPAAA clade</taxon>
        <taxon>Hologalegina</taxon>
        <taxon>IRL clade</taxon>
        <taxon>Trifolieae</taxon>
        <taxon>Medicago</taxon>
    </lineage>
</organism>
<dbReference type="Pfam" id="PF00004">
    <property type="entry name" value="AAA"/>
    <property type="match status" value="1"/>
</dbReference>
<comment type="function">
    <text evidence="1 9">Probable ATPase of unknown function. Its presence in a non-photosynthetic plant (Epifagus virginiana) and experiments in tobacco indicate that it has an essential function which is probably not related to photosynthesis.</text>
</comment>
<evidence type="ECO:0000256" key="7">
    <source>
        <dbReference type="ARBA" id="ARBA00022741"/>
    </source>
</evidence>
<dbReference type="EMBL" id="MK460493">
    <property type="protein sequence ID" value="QCO73322.1"/>
    <property type="molecule type" value="Genomic_DNA"/>
</dbReference>
<dbReference type="HAMAP" id="MF_01330">
    <property type="entry name" value="Ycf2"/>
    <property type="match status" value="1"/>
</dbReference>
<evidence type="ECO:0000256" key="9">
    <source>
        <dbReference type="HAMAP-Rule" id="MF_01330"/>
    </source>
</evidence>
<dbReference type="InterPro" id="IPR056777">
    <property type="entry name" value="Ycf2_N"/>
</dbReference>
<dbReference type="GO" id="GO:0009570">
    <property type="term" value="C:chloroplast stroma"/>
    <property type="evidence" value="ECO:0007669"/>
    <property type="project" value="UniProtKB-SubCell"/>
</dbReference>
<evidence type="ECO:0000256" key="1">
    <source>
        <dbReference type="ARBA" id="ARBA00002329"/>
    </source>
</evidence>
<feature type="binding site" evidence="9">
    <location>
        <begin position="1237"/>
        <end position="1244"/>
    </location>
    <ligand>
        <name>ATP</name>
        <dbReference type="ChEBI" id="CHEBI:30616"/>
    </ligand>
</feature>
<dbReference type="InterPro" id="IPR027417">
    <property type="entry name" value="P-loop_NTPase"/>
</dbReference>
<dbReference type="GeneID" id="40503778"/>
<geneLocation type="plastid" evidence="11"/>
<feature type="domain" description="AAA+ ATPase" evidence="10">
    <location>
        <begin position="1229"/>
        <end position="1425"/>
    </location>
</feature>
<dbReference type="GO" id="GO:0005524">
    <property type="term" value="F:ATP binding"/>
    <property type="evidence" value="ECO:0007669"/>
    <property type="project" value="UniProtKB-KW"/>
</dbReference>
<dbReference type="GO" id="GO:0016887">
    <property type="term" value="F:ATP hydrolysis activity"/>
    <property type="evidence" value="ECO:0007669"/>
    <property type="project" value="InterPro"/>
</dbReference>
<evidence type="ECO:0000256" key="8">
    <source>
        <dbReference type="ARBA" id="ARBA00022840"/>
    </source>
</evidence>
<keyword evidence="6 11" id="KW-0934">Plastid</keyword>
<evidence type="ECO:0000256" key="4">
    <source>
        <dbReference type="ARBA" id="ARBA00018950"/>
    </source>
</evidence>
<comment type="similarity">
    <text evidence="3 9">Belongs to the Ycf2 family.</text>
</comment>
<keyword evidence="8 9" id="KW-0067">ATP-binding</keyword>
<dbReference type="SMART" id="SM00382">
    <property type="entry name" value="AAA"/>
    <property type="match status" value="1"/>
</dbReference>
<reference evidence="11" key="1">
    <citation type="journal article" date="2019" name="Genome Biol. Evol.">
        <title>Lost and Found: Return of the Inverted Repeat in the Legume Clade Defined by Its Absence.</title>
        <authorList>
            <person name="Choi I.S."/>
            <person name="Jansen R."/>
            <person name="Ruhlman T."/>
        </authorList>
    </citation>
    <scope>NUCLEOTIDE SEQUENCE</scope>
</reference>
<evidence type="ECO:0000259" key="10">
    <source>
        <dbReference type="SMART" id="SM00382"/>
    </source>
</evidence>
<evidence type="ECO:0000256" key="5">
    <source>
        <dbReference type="ARBA" id="ARBA00022528"/>
    </source>
</evidence>
<reference evidence="11" key="2">
    <citation type="submission" date="2019-01" db="EMBL/GenBank/DDBJ databases">
        <authorList>
            <person name="Choi I.-S."/>
            <person name="Jansen R."/>
            <person name="Ruhlman T."/>
        </authorList>
    </citation>
    <scope>NUCLEOTIDE SEQUENCE</scope>
</reference>
<gene>
    <name evidence="9 11" type="primary">ycf2</name>
</gene>
<dbReference type="SUPFAM" id="SSF52540">
    <property type="entry name" value="P-loop containing nucleoside triphosphate hydrolases"/>
    <property type="match status" value="1"/>
</dbReference>
<evidence type="ECO:0000256" key="6">
    <source>
        <dbReference type="ARBA" id="ARBA00022640"/>
    </source>
</evidence>
<name>A0A4P8F295_9FABA</name>
<dbReference type="Gene3D" id="3.40.50.300">
    <property type="entry name" value="P-loop containing nucleotide triphosphate hydrolases"/>
    <property type="match status" value="1"/>
</dbReference>
<dbReference type="InterPro" id="IPR003593">
    <property type="entry name" value="AAA+_ATPase"/>
</dbReference>
<sequence length="1902" mass="224262">MKDHLFKFWILELREIFRESKNSPYFLDSWTEFNSAVSFIHIFFHQESLIKLLDFRIWSIVLSRKGNRYFTIKNVVFFVVGILIYRINNRKMIERKNVYLTGLLPISMNSVGPSNDTMDDSKDSDSFNINWYSKLIVPLLYRKKISDRDEDSKYHTWMNNHLFPKEIQEFLGNPTRAGRSFLYDRWLELQLDLNPTERLVKKEEDVSFVLFRQSENKEIANIVKIHMYLQNTVSIHPISSDLGCGGVAKDELYSSDSFLNKNRLFGLFDLFHDRNKAGYLLHHDFESEERFQEMANLFNLSITKPDLVYHKGFSFSINSSGLDAKQKFINEVNSRDESKKKSLLVLPPLFYEENESFYPNNGYIKNLWNRFHRNSEYGIQRYQIGKNILNHRPTRKYTINQHFSNSKKNQKKRPLILIYQTERSMNKDQNAYKYKWSNGSKNFQEQLDHFISEQNSRFQVVFDRFQVVFDRLHMTAYSIDWSEVIDKKDLSKSLYFLSKSLYFLSKSLYFFLSKFLPFLSNSLPFFFVSFGNIPVHRSEIHIYELKRPNDPLGNQLLESIGLQIVHLKKRKPFLLDDFYTSKKSKLSFNEGTISPFLFNKRQNWISFHTRKKKKKEEEKKKRRKSFDNMDFSMISHDQENWRNPLKLFHRSSLISSFLKVQRLRFVTRGRKSSFVKDVHIDSEGKKHESFKFKSQELLEAHSLNNQYAGRSWKDDFIKYIRTEYDITAKDYSTAMDYLTGKNRKYFKSKYLSQSQMMDLFSYCHRYWIHIQYIQYSKWIHTQYSKKSEKYLRKDFSEKYLRSEKTKKHSPCLTKCFEKGPMYRNYQRNSVFSTLSKLKQFQPYIIQLLLTRTGHEYLNLIFLDTFLDLLAILRRSPKFQQFVSIFHDIRDGSKRILREKLCLSPRNPISEISSKCLHNFLVHVCEDILENESPLISTHLREFFLLILILLLVTGYLVQTHLFFVSRFSNELQTEFEEVKSLMIPSYMIELEKLLDRYPISELNSFGLKDMFLVALKQLGNFLEERRVSASAGNMPRGGGPAYGVKSIRSKTKDLNLIDLIRIIPNPINRIAFLRNTRHLSPTSKAIYTFIRKRKHVNSDWIDDKIESWILNSDLIADKEREFMVQFSTLTTEKRIDQILLSLTNSDRLSKNNSGYQMIEQPGTIYLRNLIDIHKKDLLNYEFNTSCLAERRIFLAHYQTMTYSETPCGGNGLDFPSHGKPFSLRLAVSPPRGILVIGSIGTGRSYLVKYLATNSYVPFITVSLNKFLDNYPKGFDINDLFDDDDDDLFDEREGTIYSLLPRNEDSYNLDRYDSDYLDRNYDSHLEFLSMDYPIPEDIIPEIDLFFITLQFELAKAMSPCIIWIPNIHDLDGNESNLLVNSLSRDSEKSSTRNILVIASTHIPQKVDPALIAPNKLNRCIKIRRLLIPQQRKHFFSLARTRGFHLEKKIFDTNGCGSITLGSNVRDLVALTNEALSISIIQKKSIIDTNIIRFALHRQTWDFRSQIRSVQDHGILFYQIGRAVSQNLLLSNFSIDPISIYMKKKSCNVGDSDLYKWYLELGTSMKKLTILLYLLSCSAGSVAQNLWSLTGPNEKNDGITSYRLLYNDSDLVHGLLEVEGALLGSSQTGSPFDNDGVTFLLRPEPRNPINMIQNGSRSILDHRFLYEKYESGFEEGEGGLDPLEEDLFNHIVWAPRIWRPWEFLFDDCIERSNEFGFPYWERSFWDKQIIYDEEGELKENDSEFLEDGTMEYQTQNRSFKEQGVFRISQFIWDPADPLFLLFQDDPFVSVFSHRELLTDEEMSNRLLTCQTKKIYWKYLNKRWFRKNMPEQNFELLIDRQRQFRTNSSLSNELFRSNTLSESYQYLSNLFLSNGTLLAQITKTLLRKRWLFPEEMVVTICSNNE</sequence>
<proteinExistence type="inferred from homology"/>
<dbReference type="Pfam" id="PF05695">
    <property type="entry name" value="Ycf2"/>
    <property type="match status" value="3"/>
</dbReference>
<comment type="subcellular location">
    <subcellularLocation>
        <location evidence="2 9">Plastid</location>
        <location evidence="2 9">Chloroplast stroma</location>
    </subcellularLocation>
</comment>
<protein>
    <recommendedName>
        <fullName evidence="4 9">Protein Ycf2</fullName>
    </recommendedName>
</protein>
<evidence type="ECO:0000313" key="11">
    <source>
        <dbReference type="EMBL" id="QCO73322.1"/>
    </source>
</evidence>
<keyword evidence="7 9" id="KW-0547">Nucleotide-binding</keyword>
<dbReference type="RefSeq" id="YP_009656556.1">
    <property type="nucleotide sequence ID" value="NC_042844.1"/>
</dbReference>
<dbReference type="PANTHER" id="PTHR33078">
    <property type="entry name" value="PROTEIN YCF2-RELATED"/>
    <property type="match status" value="1"/>
</dbReference>